<evidence type="ECO:0000256" key="6">
    <source>
        <dbReference type="SAM" id="MobiDB-lite"/>
    </source>
</evidence>
<dbReference type="CDD" id="cd04371">
    <property type="entry name" value="DEP"/>
    <property type="match status" value="1"/>
</dbReference>
<reference evidence="10 11" key="1">
    <citation type="journal article" date="2009" name="Science">
        <title>Green evolution and dynamic adaptations revealed by genomes of the marine picoeukaryotes Micromonas.</title>
        <authorList>
            <person name="Worden A.Z."/>
            <person name="Lee J.H."/>
            <person name="Mock T."/>
            <person name="Rouze P."/>
            <person name="Simmons M.P."/>
            <person name="Aerts A.L."/>
            <person name="Allen A.E."/>
            <person name="Cuvelier M.L."/>
            <person name="Derelle E."/>
            <person name="Everett M.V."/>
            <person name="Foulon E."/>
            <person name="Grimwood J."/>
            <person name="Gundlach H."/>
            <person name="Henrissat B."/>
            <person name="Napoli C."/>
            <person name="McDonald S.M."/>
            <person name="Parker M.S."/>
            <person name="Rombauts S."/>
            <person name="Salamov A."/>
            <person name="Von Dassow P."/>
            <person name="Badger J.H."/>
            <person name="Coutinho P.M."/>
            <person name="Demir E."/>
            <person name="Dubchak I."/>
            <person name="Gentemann C."/>
            <person name="Eikrem W."/>
            <person name="Gready J.E."/>
            <person name="John U."/>
            <person name="Lanier W."/>
            <person name="Lindquist E.A."/>
            <person name="Lucas S."/>
            <person name="Mayer K.F."/>
            <person name="Moreau H."/>
            <person name="Not F."/>
            <person name="Otillar R."/>
            <person name="Panaud O."/>
            <person name="Pangilinan J."/>
            <person name="Paulsen I."/>
            <person name="Piegu B."/>
            <person name="Poliakov A."/>
            <person name="Robbens S."/>
            <person name="Schmutz J."/>
            <person name="Toulza E."/>
            <person name="Wyss T."/>
            <person name="Zelensky A."/>
            <person name="Zhou K."/>
            <person name="Armbrust E.V."/>
            <person name="Bhattacharya D."/>
            <person name="Goodenough U.W."/>
            <person name="Van de Peer Y."/>
            <person name="Grigoriev I.V."/>
        </authorList>
    </citation>
    <scope>NUCLEOTIDE SEQUENCE [LARGE SCALE GENOMIC DNA]</scope>
    <source>
        <strain evidence="10 11">CCMP1545</strain>
    </source>
</reference>
<dbReference type="GO" id="GO:0016020">
    <property type="term" value="C:membrane"/>
    <property type="evidence" value="ECO:0007669"/>
    <property type="project" value="UniProtKB-SubCell"/>
</dbReference>
<feature type="region of interest" description="Disordered" evidence="6">
    <location>
        <begin position="248"/>
        <end position="320"/>
    </location>
</feature>
<keyword evidence="2" id="KW-0813">Transport</keyword>
<evidence type="ECO:0000256" key="4">
    <source>
        <dbReference type="ARBA" id="ARBA00023121"/>
    </source>
</evidence>
<evidence type="ECO:0000256" key="7">
    <source>
        <dbReference type="SAM" id="Phobius"/>
    </source>
</evidence>
<feature type="compositionally biased region" description="Low complexity" evidence="6">
    <location>
        <begin position="254"/>
        <end position="268"/>
    </location>
</feature>
<dbReference type="OrthoDB" id="270970at2759"/>
<protein>
    <submittedName>
        <fullName evidence="10">Predicted protein</fullName>
    </submittedName>
</protein>
<dbReference type="GeneID" id="9682489"/>
<proteinExistence type="predicted"/>
<evidence type="ECO:0000256" key="5">
    <source>
        <dbReference type="ARBA" id="ARBA00023136"/>
    </source>
</evidence>
<dbReference type="GO" id="GO:0006869">
    <property type="term" value="P:lipid transport"/>
    <property type="evidence" value="ECO:0007669"/>
    <property type="project" value="UniProtKB-KW"/>
</dbReference>
<dbReference type="GO" id="GO:0008289">
    <property type="term" value="F:lipid binding"/>
    <property type="evidence" value="ECO:0007669"/>
    <property type="project" value="UniProtKB-KW"/>
</dbReference>
<keyword evidence="4" id="KW-0446">Lipid-binding</keyword>
<sequence length="551" mass="60825">MVLGIKWMQGKHHGHALLDEDGDLDTEYIDDEDAKTEKQLARERERADRQNNGADEFASGPPSFASDASHDAMGSPGPKSPSDHAARKWLRKTQSRRGASKSFSQPAISYAEQMRLEALQEYQSRLAEPMKLDNETLISFASRVVIELEMRPYKTIKTLHSKTFTGADFIEWSMTQPEVRDQCDALFIGNELMSRGIFLPVSYGATEALFYSPTFKSSSGVMRLVCKKKAQIVAAVLGADLDTIGDLSSKRDSNASSPGAGNSASSSPRHGELSRDGSGKIDVGDVRRTASDPTSGSSSSSPAAAGGAGGESKFKLRRCPTVDERRGNVSSLKAVPEGRILRKFTNAVGGGINRRVLSTRAKFAAIARPIHGYLHTRLGPHVLFAALLPFLLLCVFHATTLAAVAVFWGASHVADVDWKQRRDLERRVRAEELKKFQGKRGNVKVYPDGSESADWWSCVLQSFWDGWLEMWLNRLLTNILTDVLERVKPSYLESLKITEFKLGSNAPTVKTSRLFPGPDGETILEWDIVWQTEEMRRVLSHTGPHTTASAW</sequence>
<evidence type="ECO:0000256" key="3">
    <source>
        <dbReference type="ARBA" id="ARBA00023055"/>
    </source>
</evidence>
<feature type="domain" description="SMP-LTD" evidence="9">
    <location>
        <begin position="449"/>
        <end position="551"/>
    </location>
</feature>
<feature type="compositionally biased region" description="Low complexity" evidence="6">
    <location>
        <begin position="291"/>
        <end position="305"/>
    </location>
</feature>
<dbReference type="InterPro" id="IPR036388">
    <property type="entry name" value="WH-like_DNA-bd_sf"/>
</dbReference>
<dbReference type="InterPro" id="IPR036390">
    <property type="entry name" value="WH_DNA-bd_sf"/>
</dbReference>
<feature type="compositionally biased region" description="Basic and acidic residues" evidence="6">
    <location>
        <begin position="269"/>
        <end position="290"/>
    </location>
</feature>
<dbReference type="EMBL" id="GG663737">
    <property type="protein sequence ID" value="EEH58695.1"/>
    <property type="molecule type" value="Genomic_DNA"/>
</dbReference>
<dbReference type="SUPFAM" id="SSF46785">
    <property type="entry name" value="Winged helix' DNA-binding domain"/>
    <property type="match status" value="1"/>
</dbReference>
<dbReference type="KEGG" id="mpp:MICPUCDRAFT_62689"/>
<feature type="domain" description="DEP" evidence="8">
    <location>
        <begin position="144"/>
        <end position="211"/>
    </location>
</feature>
<feature type="compositionally biased region" description="Basic and acidic residues" evidence="6">
    <location>
        <begin position="35"/>
        <end position="49"/>
    </location>
</feature>
<evidence type="ECO:0000313" key="10">
    <source>
        <dbReference type="EMBL" id="EEH58695.1"/>
    </source>
</evidence>
<evidence type="ECO:0000259" key="9">
    <source>
        <dbReference type="PROSITE" id="PS51847"/>
    </source>
</evidence>
<dbReference type="InterPro" id="IPR031468">
    <property type="entry name" value="SMP_LBD"/>
</dbReference>
<organism evidence="11">
    <name type="scientific">Micromonas pusilla (strain CCMP1545)</name>
    <name type="common">Picoplanktonic green alga</name>
    <dbReference type="NCBI Taxonomy" id="564608"/>
    <lineage>
        <taxon>Eukaryota</taxon>
        <taxon>Viridiplantae</taxon>
        <taxon>Chlorophyta</taxon>
        <taxon>Mamiellophyceae</taxon>
        <taxon>Mamiellales</taxon>
        <taxon>Mamiellaceae</taxon>
        <taxon>Micromonas</taxon>
    </lineage>
</organism>
<keyword evidence="11" id="KW-1185">Reference proteome</keyword>
<feature type="transmembrane region" description="Helical" evidence="7">
    <location>
        <begin position="382"/>
        <end position="410"/>
    </location>
</feature>
<evidence type="ECO:0000313" key="11">
    <source>
        <dbReference type="Proteomes" id="UP000001876"/>
    </source>
</evidence>
<keyword evidence="5 7" id="KW-0472">Membrane</keyword>
<dbReference type="PROSITE" id="PS51847">
    <property type="entry name" value="SMP"/>
    <property type="match status" value="1"/>
</dbReference>
<feature type="compositionally biased region" description="Basic residues" evidence="6">
    <location>
        <begin position="87"/>
        <end position="99"/>
    </location>
</feature>
<feature type="compositionally biased region" description="Acidic residues" evidence="6">
    <location>
        <begin position="19"/>
        <end position="34"/>
    </location>
</feature>
<feature type="region of interest" description="Disordered" evidence="6">
    <location>
        <begin position="16"/>
        <end position="104"/>
    </location>
</feature>
<keyword evidence="3" id="KW-0445">Lipid transport</keyword>
<name>C1MN66_MICPC</name>
<dbReference type="InterPro" id="IPR000591">
    <property type="entry name" value="DEP_dom"/>
</dbReference>
<comment type="subcellular location">
    <subcellularLocation>
        <location evidence="1">Membrane</location>
    </subcellularLocation>
</comment>
<keyword evidence="7" id="KW-0812">Transmembrane</keyword>
<keyword evidence="7" id="KW-1133">Transmembrane helix</keyword>
<dbReference type="Proteomes" id="UP000001876">
    <property type="component" value="Unassembled WGS sequence"/>
</dbReference>
<accession>C1MN66</accession>
<evidence type="ECO:0000259" key="8">
    <source>
        <dbReference type="PROSITE" id="PS50186"/>
    </source>
</evidence>
<dbReference type="AlphaFoldDB" id="C1MN66"/>
<gene>
    <name evidence="10" type="ORF">MICPUCDRAFT_62689</name>
</gene>
<dbReference type="RefSeq" id="XP_003057050.1">
    <property type="nucleotide sequence ID" value="XM_003057004.1"/>
</dbReference>
<evidence type="ECO:0000256" key="1">
    <source>
        <dbReference type="ARBA" id="ARBA00004370"/>
    </source>
</evidence>
<dbReference type="PROSITE" id="PS50186">
    <property type="entry name" value="DEP"/>
    <property type="match status" value="1"/>
</dbReference>
<dbReference type="Gene3D" id="1.10.10.10">
    <property type="entry name" value="Winged helix-like DNA-binding domain superfamily/Winged helix DNA-binding domain"/>
    <property type="match status" value="1"/>
</dbReference>
<dbReference type="GO" id="GO:0035556">
    <property type="term" value="P:intracellular signal transduction"/>
    <property type="evidence" value="ECO:0007669"/>
    <property type="project" value="InterPro"/>
</dbReference>
<dbReference type="CDD" id="cd21669">
    <property type="entry name" value="SMP_SF"/>
    <property type="match status" value="1"/>
</dbReference>
<evidence type="ECO:0000256" key="2">
    <source>
        <dbReference type="ARBA" id="ARBA00022448"/>
    </source>
</evidence>